<dbReference type="PANTHER" id="PTHR10612">
    <property type="entry name" value="APOLIPOPROTEIN D"/>
    <property type="match status" value="1"/>
</dbReference>
<comment type="caution">
    <text evidence="2">The sequence shown here is derived from an EMBL/GenBank/DDBJ whole genome shotgun (WGS) entry which is preliminary data.</text>
</comment>
<dbReference type="InterPro" id="IPR012674">
    <property type="entry name" value="Calycin"/>
</dbReference>
<proteinExistence type="predicted"/>
<accession>A0A9D4J1D9</accession>
<dbReference type="GO" id="GO:0008289">
    <property type="term" value="F:lipid binding"/>
    <property type="evidence" value="ECO:0007669"/>
    <property type="project" value="UniProtKB-KW"/>
</dbReference>
<reference evidence="2" key="2">
    <citation type="submission" date="2020-11" db="EMBL/GenBank/DDBJ databases">
        <authorList>
            <person name="McCartney M.A."/>
            <person name="Auch B."/>
            <person name="Kono T."/>
            <person name="Mallez S."/>
            <person name="Becker A."/>
            <person name="Gohl D.M."/>
            <person name="Silverstein K.A.T."/>
            <person name="Koren S."/>
            <person name="Bechman K.B."/>
            <person name="Herman A."/>
            <person name="Abrahante J.E."/>
            <person name="Garbe J."/>
        </authorList>
    </citation>
    <scope>NUCLEOTIDE SEQUENCE</scope>
    <source>
        <strain evidence="2">Duluth1</strain>
        <tissue evidence="2">Whole animal</tissue>
    </source>
</reference>
<feature type="signal peptide" evidence="1">
    <location>
        <begin position="1"/>
        <end position="24"/>
    </location>
</feature>
<dbReference type="Gene3D" id="2.40.128.20">
    <property type="match status" value="2"/>
</dbReference>
<keyword evidence="1" id="KW-0732">Signal</keyword>
<dbReference type="SUPFAM" id="SSF50814">
    <property type="entry name" value="Lipocalins"/>
    <property type="match status" value="2"/>
</dbReference>
<reference evidence="2" key="1">
    <citation type="journal article" date="2019" name="bioRxiv">
        <title>The Genome of the Zebra Mussel, Dreissena polymorpha: A Resource for Invasive Species Research.</title>
        <authorList>
            <person name="McCartney M.A."/>
            <person name="Auch B."/>
            <person name="Kono T."/>
            <person name="Mallez S."/>
            <person name="Zhang Y."/>
            <person name="Obille A."/>
            <person name="Becker A."/>
            <person name="Abrahante J.E."/>
            <person name="Garbe J."/>
            <person name="Badalamenti J.P."/>
            <person name="Herman A."/>
            <person name="Mangelson H."/>
            <person name="Liachko I."/>
            <person name="Sullivan S."/>
            <person name="Sone E.D."/>
            <person name="Koren S."/>
            <person name="Silverstein K.A.T."/>
            <person name="Beckman K.B."/>
            <person name="Gohl D.M."/>
        </authorList>
    </citation>
    <scope>NUCLEOTIDE SEQUENCE</scope>
    <source>
        <strain evidence="2">Duluth1</strain>
        <tissue evidence="2">Whole animal</tissue>
    </source>
</reference>
<feature type="chain" id="PRO_5039017772" evidence="1">
    <location>
        <begin position="25"/>
        <end position="667"/>
    </location>
</feature>
<dbReference type="EMBL" id="JAIWYP010000007">
    <property type="protein sequence ID" value="KAH3792153.1"/>
    <property type="molecule type" value="Genomic_DNA"/>
</dbReference>
<name>A0A9D4J1D9_DREPO</name>
<dbReference type="Proteomes" id="UP000828390">
    <property type="component" value="Unassembled WGS sequence"/>
</dbReference>
<feature type="non-terminal residue" evidence="2">
    <location>
        <position position="667"/>
    </location>
</feature>
<protein>
    <submittedName>
        <fullName evidence="2">Uncharacterized protein</fullName>
    </submittedName>
</protein>
<evidence type="ECO:0000256" key="1">
    <source>
        <dbReference type="SAM" id="SignalP"/>
    </source>
</evidence>
<gene>
    <name evidence="2" type="ORF">DPMN_145644</name>
</gene>
<keyword evidence="3" id="KW-1185">Reference proteome</keyword>
<dbReference type="GO" id="GO:0000302">
    <property type="term" value="P:response to reactive oxygen species"/>
    <property type="evidence" value="ECO:0007669"/>
    <property type="project" value="TreeGrafter"/>
</dbReference>
<dbReference type="PANTHER" id="PTHR10612:SF34">
    <property type="entry name" value="APOLIPOPROTEIN D"/>
    <property type="match status" value="1"/>
</dbReference>
<dbReference type="GO" id="GO:0006629">
    <property type="term" value="P:lipid metabolic process"/>
    <property type="evidence" value="ECO:0007669"/>
    <property type="project" value="TreeGrafter"/>
</dbReference>
<dbReference type="GO" id="GO:0005737">
    <property type="term" value="C:cytoplasm"/>
    <property type="evidence" value="ECO:0007669"/>
    <property type="project" value="TreeGrafter"/>
</dbReference>
<organism evidence="2 3">
    <name type="scientific">Dreissena polymorpha</name>
    <name type="common">Zebra mussel</name>
    <name type="synonym">Mytilus polymorpha</name>
    <dbReference type="NCBI Taxonomy" id="45954"/>
    <lineage>
        <taxon>Eukaryota</taxon>
        <taxon>Metazoa</taxon>
        <taxon>Spiralia</taxon>
        <taxon>Lophotrochozoa</taxon>
        <taxon>Mollusca</taxon>
        <taxon>Bivalvia</taxon>
        <taxon>Autobranchia</taxon>
        <taxon>Heteroconchia</taxon>
        <taxon>Euheterodonta</taxon>
        <taxon>Imparidentia</taxon>
        <taxon>Neoheterodontei</taxon>
        <taxon>Myida</taxon>
        <taxon>Dreissenoidea</taxon>
        <taxon>Dreissenidae</taxon>
        <taxon>Dreissena</taxon>
    </lineage>
</organism>
<evidence type="ECO:0000313" key="2">
    <source>
        <dbReference type="EMBL" id="KAH3792153.1"/>
    </source>
</evidence>
<evidence type="ECO:0000313" key="3">
    <source>
        <dbReference type="Proteomes" id="UP000828390"/>
    </source>
</evidence>
<sequence>MRNIMKAVTCFVVFVVFQSAMVKSAEIKRAMPKKSAVKDAVAKNVAVSAATNEVKKCPKVLNKIPVDPKFNINEFAGEWFTVTRTTWAYGDNTYGSMTIEIFKQSNGVWKFRYSGSSVNKCLPVTESTLKETRRPGHFIIMAGNTIQATFIVSFTDYKDLAIVIYCHKHSRGKPAQCENDGFQIDIMSRTLKPKKKLISDYVKRALKRLCGKEEDFIDTKPGVCKIPNILEQAKLDKTKLDKEVSQAESSDTCAVENIPVQKDFDLTQMEGIWYEIARTRFTFNKLESVVASHRLGDDKQTIKSYYTGTIVNSNTEGEASIQCMTAIKGMSKSREGATDSADRVGRIGWEDSEHQWSPTRVIYADGEYTMFYACYSGETNQKCTEQAMEVTLAGKSREISQEKKDAIYSILPSVCVSPADMKDTKFLADCTSWVDIKEENDLNRCLLDNIKVFAEYDSDQMKGRWYLYGSISYNNRTSLQGVVMHKHAEGMNEVIHTEITAFDMDVQAEAEADMQADGLPSRKCASYSTQSRDTCINIAEFVTTVPVGGVNGFVFTKVLYIDEFKLVEYVCNYRDHDGRCKKEGVSFNVYTKNDTKEGVMDVDTTFTALINDLAKSACLNPEDFQMEYEWCDATDATVKNKSVNDNPQCDVDQLSIVSDMDDYTPEM</sequence>
<dbReference type="AlphaFoldDB" id="A0A9D4J1D9"/>